<evidence type="ECO:0000256" key="10">
    <source>
        <dbReference type="ARBA" id="ARBA00023239"/>
    </source>
</evidence>
<keyword evidence="4 12" id="KW-0227">DNA damage</keyword>
<dbReference type="FunFam" id="1.10.1670.10:FF:000001">
    <property type="entry name" value="Endonuclease III"/>
    <property type="match status" value="1"/>
</dbReference>
<dbReference type="EC" id="4.2.99.18" evidence="12"/>
<dbReference type="InterPro" id="IPR011257">
    <property type="entry name" value="DNA_glycosylase"/>
</dbReference>
<dbReference type="FunFam" id="1.10.340.30:FF:000001">
    <property type="entry name" value="Endonuclease III"/>
    <property type="match status" value="1"/>
</dbReference>
<keyword evidence="11 12" id="KW-0326">Glycosidase</keyword>
<dbReference type="InterPro" id="IPR004035">
    <property type="entry name" value="Endouclease-III_FeS-bd_BS"/>
</dbReference>
<dbReference type="HAMAP" id="MF_00942">
    <property type="entry name" value="Nth"/>
    <property type="match status" value="1"/>
</dbReference>
<dbReference type="NCBIfam" id="TIGR01083">
    <property type="entry name" value="nth"/>
    <property type="match status" value="1"/>
</dbReference>
<dbReference type="CDD" id="cd00056">
    <property type="entry name" value="ENDO3c"/>
    <property type="match status" value="1"/>
</dbReference>
<gene>
    <name evidence="12" type="primary">nth</name>
    <name evidence="14" type="ORF">A2V81_02495</name>
</gene>
<dbReference type="STRING" id="1817814.A2V81_02495"/>
<evidence type="ECO:0000256" key="4">
    <source>
        <dbReference type="ARBA" id="ARBA00022763"/>
    </source>
</evidence>
<dbReference type="PANTHER" id="PTHR10359:SF18">
    <property type="entry name" value="ENDONUCLEASE III"/>
    <property type="match status" value="1"/>
</dbReference>
<keyword evidence="10 12" id="KW-0456">Lyase</keyword>
<dbReference type="SMART" id="SM00478">
    <property type="entry name" value="ENDO3c"/>
    <property type="match status" value="1"/>
</dbReference>
<keyword evidence="14" id="KW-0540">Nuclease</keyword>
<dbReference type="GO" id="GO:0140078">
    <property type="term" value="F:class I DNA-(apurinic or apyrimidinic site) endonuclease activity"/>
    <property type="evidence" value="ECO:0007669"/>
    <property type="project" value="UniProtKB-EC"/>
</dbReference>
<feature type="binding site" evidence="12">
    <location>
        <position position="193"/>
    </location>
    <ligand>
        <name>[4Fe-4S] cluster</name>
        <dbReference type="ChEBI" id="CHEBI:49883"/>
    </ligand>
</feature>
<keyword evidence="3 12" id="KW-0479">Metal-binding</keyword>
<keyword evidence="5 12" id="KW-0378">Hydrolase</keyword>
<reference evidence="14 15" key="1">
    <citation type="journal article" date="2016" name="Nat. Commun.">
        <title>Thousands of microbial genomes shed light on interconnected biogeochemical processes in an aquifer system.</title>
        <authorList>
            <person name="Anantharaman K."/>
            <person name="Brown C.T."/>
            <person name="Hug L.A."/>
            <person name="Sharon I."/>
            <person name="Castelle C.J."/>
            <person name="Probst A.J."/>
            <person name="Thomas B.C."/>
            <person name="Singh A."/>
            <person name="Wilkins M.J."/>
            <person name="Karaoz U."/>
            <person name="Brodie E.L."/>
            <person name="Williams K.H."/>
            <person name="Hubbard S.S."/>
            <person name="Banfield J.F."/>
        </authorList>
    </citation>
    <scope>NUCLEOTIDE SEQUENCE [LARGE SCALE GENOMIC DNA]</scope>
</reference>
<dbReference type="InterPro" id="IPR003265">
    <property type="entry name" value="HhH-GPD_domain"/>
</dbReference>
<name>A0A1F4XKY5_9BACT</name>
<feature type="binding site" evidence="12">
    <location>
        <position position="203"/>
    </location>
    <ligand>
        <name>[4Fe-4S] cluster</name>
        <dbReference type="ChEBI" id="CHEBI:49883"/>
    </ligand>
</feature>
<evidence type="ECO:0000256" key="8">
    <source>
        <dbReference type="ARBA" id="ARBA00023125"/>
    </source>
</evidence>
<dbReference type="InterPro" id="IPR005759">
    <property type="entry name" value="Nth"/>
</dbReference>
<protein>
    <recommendedName>
        <fullName evidence="12">Endonuclease III</fullName>
        <ecNumber evidence="12">4.2.99.18</ecNumber>
    </recommendedName>
    <alternativeName>
        <fullName evidence="12">DNA-(apurinic or apyrimidinic site) lyase</fullName>
    </alternativeName>
</protein>
<keyword evidence="9 12" id="KW-0234">DNA repair</keyword>
<dbReference type="EMBL" id="MEWR01000008">
    <property type="protein sequence ID" value="OGC82371.1"/>
    <property type="molecule type" value="Genomic_DNA"/>
</dbReference>
<comment type="function">
    <text evidence="12">DNA repair enzyme that has both DNA N-glycosylase activity and AP-lyase activity. The DNA N-glycosylase activity releases various damaged pyrimidines from DNA by cleaving the N-glycosidic bond, leaving an AP (apurinic/apyrimidinic) site. The AP-lyase activity cleaves the phosphodiester bond 3' to the AP site by a beta-elimination, leaving a 3'-terminal unsaturated sugar and a product with a terminal 5'-phosphate.</text>
</comment>
<dbReference type="PROSITE" id="PS00764">
    <property type="entry name" value="ENDONUCLEASE_III_1"/>
    <property type="match status" value="1"/>
</dbReference>
<dbReference type="Proteomes" id="UP000177614">
    <property type="component" value="Unassembled WGS sequence"/>
</dbReference>
<dbReference type="InterPro" id="IPR023170">
    <property type="entry name" value="HhH_base_excis_C"/>
</dbReference>
<evidence type="ECO:0000256" key="1">
    <source>
        <dbReference type="ARBA" id="ARBA00008343"/>
    </source>
</evidence>
<evidence type="ECO:0000256" key="7">
    <source>
        <dbReference type="ARBA" id="ARBA00023014"/>
    </source>
</evidence>
<dbReference type="PANTHER" id="PTHR10359">
    <property type="entry name" value="A/G-SPECIFIC ADENINE GLYCOSYLASE/ENDONUCLEASE III"/>
    <property type="match status" value="1"/>
</dbReference>
<dbReference type="GO" id="GO:0051539">
    <property type="term" value="F:4 iron, 4 sulfur cluster binding"/>
    <property type="evidence" value="ECO:0007669"/>
    <property type="project" value="UniProtKB-UniRule"/>
</dbReference>
<evidence type="ECO:0000256" key="6">
    <source>
        <dbReference type="ARBA" id="ARBA00023004"/>
    </source>
</evidence>
<evidence type="ECO:0000256" key="3">
    <source>
        <dbReference type="ARBA" id="ARBA00022723"/>
    </source>
</evidence>
<proteinExistence type="inferred from homology"/>
<comment type="caution">
    <text evidence="14">The sequence shown here is derived from an EMBL/GenBank/DDBJ whole genome shotgun (WGS) entry which is preliminary data.</text>
</comment>
<dbReference type="GO" id="GO:0019104">
    <property type="term" value="F:DNA N-glycosylase activity"/>
    <property type="evidence" value="ECO:0007669"/>
    <property type="project" value="UniProtKB-UniRule"/>
</dbReference>
<keyword evidence="7 12" id="KW-0411">Iron-sulfur</keyword>
<keyword evidence="2 12" id="KW-0004">4Fe-4S</keyword>
<feature type="binding site" evidence="12">
    <location>
        <position position="209"/>
    </location>
    <ligand>
        <name>[4Fe-4S] cluster</name>
        <dbReference type="ChEBI" id="CHEBI:49883"/>
    </ligand>
</feature>
<dbReference type="Pfam" id="PF00730">
    <property type="entry name" value="HhH-GPD"/>
    <property type="match status" value="1"/>
</dbReference>
<dbReference type="Gene3D" id="1.10.340.30">
    <property type="entry name" value="Hypothetical protein, domain 2"/>
    <property type="match status" value="1"/>
</dbReference>
<keyword evidence="6 12" id="KW-0408">Iron</keyword>
<sequence length="220" mass="24840">MKETQVQKTKRLEEIISRLAPKYPHPITALRFTNSFELLVATVLAAQATDKRVNIVTPTFFPKYNAPAKLLTLGEEKFRTLVSSLNLYKTKSKNILALSKILVEKHHGKVPNIREDLEFLPGVGRKTASVVLANAFHIPAFPVDTHVFRVTRRLGLTNGKNPLEVEKDITALLPEKNWIDAHHYFVFHGREICTAPKPKCSICPLVDICPYTPKNLIPKN</sequence>
<comment type="cofactor">
    <cofactor evidence="12">
        <name>[4Fe-4S] cluster</name>
        <dbReference type="ChEBI" id="CHEBI:49883"/>
    </cofactor>
    <text evidence="12">Binds 1 [4Fe-4S] cluster.</text>
</comment>
<dbReference type="AlphaFoldDB" id="A0A1F4XKY5"/>
<keyword evidence="8 12" id="KW-0238">DNA-binding</keyword>
<dbReference type="GO" id="GO:0046872">
    <property type="term" value="F:metal ion binding"/>
    <property type="evidence" value="ECO:0007669"/>
    <property type="project" value="UniProtKB-KW"/>
</dbReference>
<evidence type="ECO:0000313" key="14">
    <source>
        <dbReference type="EMBL" id="OGC82371.1"/>
    </source>
</evidence>
<comment type="similarity">
    <text evidence="1 12">Belongs to the Nth/MutY family.</text>
</comment>
<evidence type="ECO:0000256" key="11">
    <source>
        <dbReference type="ARBA" id="ARBA00023295"/>
    </source>
</evidence>
<evidence type="ECO:0000259" key="13">
    <source>
        <dbReference type="SMART" id="SM00478"/>
    </source>
</evidence>
<evidence type="ECO:0000256" key="9">
    <source>
        <dbReference type="ARBA" id="ARBA00023204"/>
    </source>
</evidence>
<dbReference type="Gene3D" id="1.10.1670.10">
    <property type="entry name" value="Helix-hairpin-Helix base-excision DNA repair enzymes (C-terminal)"/>
    <property type="match status" value="1"/>
</dbReference>
<evidence type="ECO:0000256" key="12">
    <source>
        <dbReference type="HAMAP-Rule" id="MF_00942"/>
    </source>
</evidence>
<dbReference type="SUPFAM" id="SSF48150">
    <property type="entry name" value="DNA-glycosylase"/>
    <property type="match status" value="1"/>
</dbReference>
<organism evidence="14 15">
    <name type="scientific">Candidatus Abawacabacteria bacterium RBG_16_42_10</name>
    <dbReference type="NCBI Taxonomy" id="1817814"/>
    <lineage>
        <taxon>Bacteria</taxon>
        <taxon>Candidatus Abawacaibacteriota</taxon>
    </lineage>
</organism>
<keyword evidence="14" id="KW-0255">Endonuclease</keyword>
<dbReference type="PIRSF" id="PIRSF001435">
    <property type="entry name" value="Nth"/>
    <property type="match status" value="1"/>
</dbReference>
<comment type="catalytic activity">
    <reaction evidence="12">
        <text>2'-deoxyribonucleotide-(2'-deoxyribose 5'-phosphate)-2'-deoxyribonucleotide-DNA = a 3'-end 2'-deoxyribonucleotide-(2,3-dehydro-2,3-deoxyribose 5'-phosphate)-DNA + a 5'-end 5'-phospho-2'-deoxyribonucleoside-DNA + H(+)</text>
        <dbReference type="Rhea" id="RHEA:66592"/>
        <dbReference type="Rhea" id="RHEA-COMP:13180"/>
        <dbReference type="Rhea" id="RHEA-COMP:16897"/>
        <dbReference type="Rhea" id="RHEA-COMP:17067"/>
        <dbReference type="ChEBI" id="CHEBI:15378"/>
        <dbReference type="ChEBI" id="CHEBI:136412"/>
        <dbReference type="ChEBI" id="CHEBI:157695"/>
        <dbReference type="ChEBI" id="CHEBI:167181"/>
        <dbReference type="EC" id="4.2.99.18"/>
    </reaction>
</comment>
<dbReference type="GO" id="GO:0003677">
    <property type="term" value="F:DNA binding"/>
    <property type="evidence" value="ECO:0007669"/>
    <property type="project" value="UniProtKB-UniRule"/>
</dbReference>
<evidence type="ECO:0000256" key="2">
    <source>
        <dbReference type="ARBA" id="ARBA00022485"/>
    </source>
</evidence>
<dbReference type="GO" id="GO:0006285">
    <property type="term" value="P:base-excision repair, AP site formation"/>
    <property type="evidence" value="ECO:0007669"/>
    <property type="project" value="TreeGrafter"/>
</dbReference>
<feature type="domain" description="HhH-GPD" evidence="13">
    <location>
        <begin position="44"/>
        <end position="191"/>
    </location>
</feature>
<evidence type="ECO:0000256" key="5">
    <source>
        <dbReference type="ARBA" id="ARBA00022801"/>
    </source>
</evidence>
<evidence type="ECO:0000313" key="15">
    <source>
        <dbReference type="Proteomes" id="UP000177614"/>
    </source>
</evidence>
<accession>A0A1F4XKY5</accession>
<feature type="binding site" evidence="12">
    <location>
        <position position="200"/>
    </location>
    <ligand>
        <name>[4Fe-4S] cluster</name>
        <dbReference type="ChEBI" id="CHEBI:49883"/>
    </ligand>
</feature>